<comment type="caution">
    <text evidence="3">The sequence shown here is derived from an EMBL/GenBank/DDBJ whole genome shotgun (WGS) entry which is preliminary data.</text>
</comment>
<evidence type="ECO:0000259" key="2">
    <source>
        <dbReference type="Pfam" id="PF18545"/>
    </source>
</evidence>
<evidence type="ECO:0000256" key="1">
    <source>
        <dbReference type="SAM" id="MobiDB-lite"/>
    </source>
</evidence>
<protein>
    <recommendedName>
        <fullName evidence="2">Halobacterial output domain-containing protein</fullName>
    </recommendedName>
</protein>
<feature type="region of interest" description="Disordered" evidence="1">
    <location>
        <begin position="1"/>
        <end position="23"/>
    </location>
</feature>
<dbReference type="OrthoDB" id="193772at2157"/>
<proteinExistence type="predicted"/>
<organism evidence="3 4">
    <name type="scientific">Salinadaptatus halalkaliphilus</name>
    <dbReference type="NCBI Taxonomy" id="2419781"/>
    <lineage>
        <taxon>Archaea</taxon>
        <taxon>Methanobacteriati</taxon>
        <taxon>Methanobacteriota</taxon>
        <taxon>Stenosarchaea group</taxon>
        <taxon>Halobacteria</taxon>
        <taxon>Halobacteriales</taxon>
        <taxon>Natrialbaceae</taxon>
        <taxon>Salinadaptatus</taxon>
    </lineage>
</organism>
<keyword evidence="4" id="KW-1185">Reference proteome</keyword>
<dbReference type="Pfam" id="PF18545">
    <property type="entry name" value="HalOD1"/>
    <property type="match status" value="1"/>
</dbReference>
<evidence type="ECO:0000313" key="3">
    <source>
        <dbReference type="EMBL" id="THE64869.1"/>
    </source>
</evidence>
<evidence type="ECO:0000313" key="4">
    <source>
        <dbReference type="Proteomes" id="UP000318864"/>
    </source>
</evidence>
<dbReference type="Proteomes" id="UP000318864">
    <property type="component" value="Unassembled WGS sequence"/>
</dbReference>
<accession>A0A4S3TL41</accession>
<dbReference type="EMBL" id="RBZW01000024">
    <property type="protein sequence ID" value="THE64869.1"/>
    <property type="molecule type" value="Genomic_DNA"/>
</dbReference>
<dbReference type="AlphaFoldDB" id="A0A4S3TL41"/>
<dbReference type="RefSeq" id="WP_141464729.1">
    <property type="nucleotide sequence ID" value="NZ_RBZW01000024.1"/>
</dbReference>
<dbReference type="InterPro" id="IPR040624">
    <property type="entry name" value="HalOD1"/>
</dbReference>
<name>A0A4S3TL41_9EURY</name>
<reference evidence="3 4" key="1">
    <citation type="submission" date="2018-10" db="EMBL/GenBank/DDBJ databases">
        <title>Natronolimnobius sp. XQ-INN 246 isolated from Inner Mongolia Autonomous Region of China.</title>
        <authorList>
            <person name="Xue Q."/>
        </authorList>
    </citation>
    <scope>NUCLEOTIDE SEQUENCE [LARGE SCALE GENOMIC DNA]</scope>
    <source>
        <strain evidence="3 4">XQ-INN 246</strain>
    </source>
</reference>
<sequence>MSGTAPTDRLTPVDEPTGRTVYRDDREGTYHTWCDDTDYEPASTALLTVVSSILEIDPIDLEPLSERVDPDALNALVGHWTESPTTPHGGSISFPFADCDVTVRSDGEIVIDPRRPRLG</sequence>
<feature type="domain" description="Halobacterial output" evidence="2">
    <location>
        <begin position="38"/>
        <end position="113"/>
    </location>
</feature>
<gene>
    <name evidence="3" type="ORF">D8Y22_10890</name>
</gene>